<reference evidence="1 2" key="1">
    <citation type="submission" date="2018-09" db="EMBL/GenBank/DDBJ databases">
        <authorList>
            <person name="Grouzdev D.S."/>
            <person name="Krutkina M.S."/>
        </authorList>
    </citation>
    <scope>NUCLEOTIDE SEQUENCE [LARGE SCALE GENOMIC DNA]</scope>
    <source>
        <strain evidence="1 2">RmlP001</strain>
    </source>
</reference>
<evidence type="ECO:0000313" key="2">
    <source>
        <dbReference type="Proteomes" id="UP000289411"/>
    </source>
</evidence>
<gene>
    <name evidence="1" type="ORF">D3272_16615</name>
</gene>
<dbReference type="EMBL" id="QYBC01000014">
    <property type="protein sequence ID" value="RYB03387.1"/>
    <property type="molecule type" value="Genomic_DNA"/>
</dbReference>
<reference evidence="1 2" key="2">
    <citation type="submission" date="2019-02" db="EMBL/GenBank/DDBJ databases">
        <title>'Lichenibacterium ramalinii' gen. nov. sp. nov., 'Lichenibacterium minor' gen. nov. sp. nov.</title>
        <authorList>
            <person name="Pankratov T."/>
        </authorList>
    </citation>
    <scope>NUCLEOTIDE SEQUENCE [LARGE SCALE GENOMIC DNA]</scope>
    <source>
        <strain evidence="1 2">RmlP001</strain>
    </source>
</reference>
<accession>A0A4Q2RC88</accession>
<dbReference type="AlphaFoldDB" id="A0A4Q2RC88"/>
<evidence type="ECO:0000313" key="1">
    <source>
        <dbReference type="EMBL" id="RYB03387.1"/>
    </source>
</evidence>
<comment type="caution">
    <text evidence="1">The sequence shown here is derived from an EMBL/GenBank/DDBJ whole genome shotgun (WGS) entry which is preliminary data.</text>
</comment>
<name>A0A4Q2RC88_9HYPH</name>
<sequence>MSMADTLAIVIALAANGGTRNQGVDLPPAAAEVTIENQNGGNVSLHASRVIDYGDSGSHIRVMGSCISACTLVLALPRDRICVGPNASFGFHQPFYSNARTVATTDLGTAMEDTYPPFVRQWLKVNFGGLPSGRPQFMRYDILKRYYPTCG</sequence>
<dbReference type="Proteomes" id="UP000289411">
    <property type="component" value="Unassembled WGS sequence"/>
</dbReference>
<keyword evidence="2" id="KW-1185">Reference proteome</keyword>
<dbReference type="RefSeq" id="WP_129220339.1">
    <property type="nucleotide sequence ID" value="NZ_QYBC01000014.1"/>
</dbReference>
<dbReference type="OrthoDB" id="8227073at2"/>
<protein>
    <submittedName>
        <fullName evidence="1">Uncharacterized protein</fullName>
    </submittedName>
</protein>
<proteinExistence type="predicted"/>
<organism evidence="1 2">
    <name type="scientific">Lichenibacterium ramalinae</name>
    <dbReference type="NCBI Taxonomy" id="2316527"/>
    <lineage>
        <taxon>Bacteria</taxon>
        <taxon>Pseudomonadati</taxon>
        <taxon>Pseudomonadota</taxon>
        <taxon>Alphaproteobacteria</taxon>
        <taxon>Hyphomicrobiales</taxon>
        <taxon>Lichenihabitantaceae</taxon>
        <taxon>Lichenibacterium</taxon>
    </lineage>
</organism>